<sequence>MHPSRILNQSLPPSAFRVMKGASGRVYRPLQALQPHRDSKQTVIHARSEDRSWVLKRFPNHVCYDHAHHVNRQLAGCQKIRLVKDKIPKEDTFVYDYFTTDLKQLMDRVEDRKMRLTAAEGYRILHHIAYGLKELHDRGYMHTNIKPDNVVVDYKVDYDGCVEISKVKITDEHKIVYLEGKKDFNPKGSAGPLLVGDEFWRSPEQQVGFGIGQAADCIKMNPRFMIFEIHPDDRVPDVDLRWQVLERMFKFFGPAPPAFFDHIGFDSLDKEGQGHLLRLDHPEQRNQREQFWDWVNTGHAETDELIFSFLRKMLTLDPGRRATIDKVLDDPWWDWVN</sequence>
<dbReference type="AlphaFoldDB" id="A0A8H7E7E8"/>
<name>A0A8H7E7E8_9EURO</name>
<evidence type="ECO:0000313" key="3">
    <source>
        <dbReference type="Proteomes" id="UP000606974"/>
    </source>
</evidence>
<protein>
    <recommendedName>
        <fullName evidence="1">Protein kinase domain-containing protein</fullName>
    </recommendedName>
</protein>
<dbReference type="Gene3D" id="1.10.510.10">
    <property type="entry name" value="Transferase(Phosphotransferase) domain 1"/>
    <property type="match status" value="1"/>
</dbReference>
<reference evidence="2" key="1">
    <citation type="submission" date="2020-02" db="EMBL/GenBank/DDBJ databases">
        <authorList>
            <person name="Palmer J.M."/>
        </authorList>
    </citation>
    <scope>NUCLEOTIDE SEQUENCE</scope>
    <source>
        <strain evidence="2">EPUS1.4</strain>
        <tissue evidence="2">Thallus</tissue>
    </source>
</reference>
<gene>
    <name evidence="2" type="ORF">GJ744_007522</name>
</gene>
<keyword evidence="3" id="KW-1185">Reference proteome</keyword>
<dbReference type="InterPro" id="IPR011009">
    <property type="entry name" value="Kinase-like_dom_sf"/>
</dbReference>
<dbReference type="PANTHER" id="PTHR44167:SF30">
    <property type="entry name" value="PHOSPHORYLASE KINASE"/>
    <property type="match status" value="1"/>
</dbReference>
<dbReference type="SMART" id="SM00220">
    <property type="entry name" value="S_TKc"/>
    <property type="match status" value="1"/>
</dbReference>
<dbReference type="EMBL" id="JAACFV010000038">
    <property type="protein sequence ID" value="KAF7509651.1"/>
    <property type="molecule type" value="Genomic_DNA"/>
</dbReference>
<dbReference type="GO" id="GO:0044773">
    <property type="term" value="P:mitotic DNA damage checkpoint signaling"/>
    <property type="evidence" value="ECO:0007669"/>
    <property type="project" value="TreeGrafter"/>
</dbReference>
<evidence type="ECO:0000313" key="2">
    <source>
        <dbReference type="EMBL" id="KAF7509651.1"/>
    </source>
</evidence>
<dbReference type="OrthoDB" id="4467585at2759"/>
<dbReference type="PROSITE" id="PS50011">
    <property type="entry name" value="PROTEIN_KINASE_DOM"/>
    <property type="match status" value="1"/>
</dbReference>
<dbReference type="Proteomes" id="UP000606974">
    <property type="component" value="Unassembled WGS sequence"/>
</dbReference>
<dbReference type="PANTHER" id="PTHR44167">
    <property type="entry name" value="OVARIAN-SPECIFIC SERINE/THREONINE-PROTEIN KINASE LOK-RELATED"/>
    <property type="match status" value="1"/>
</dbReference>
<dbReference type="InterPro" id="IPR000719">
    <property type="entry name" value="Prot_kinase_dom"/>
</dbReference>
<dbReference type="GO" id="GO:0005634">
    <property type="term" value="C:nucleus"/>
    <property type="evidence" value="ECO:0007669"/>
    <property type="project" value="TreeGrafter"/>
</dbReference>
<evidence type="ECO:0000259" key="1">
    <source>
        <dbReference type="PROSITE" id="PS50011"/>
    </source>
</evidence>
<dbReference type="GO" id="GO:0005524">
    <property type="term" value="F:ATP binding"/>
    <property type="evidence" value="ECO:0007669"/>
    <property type="project" value="InterPro"/>
</dbReference>
<organism evidence="2 3">
    <name type="scientific">Endocarpon pusillum</name>
    <dbReference type="NCBI Taxonomy" id="364733"/>
    <lineage>
        <taxon>Eukaryota</taxon>
        <taxon>Fungi</taxon>
        <taxon>Dikarya</taxon>
        <taxon>Ascomycota</taxon>
        <taxon>Pezizomycotina</taxon>
        <taxon>Eurotiomycetes</taxon>
        <taxon>Chaetothyriomycetidae</taxon>
        <taxon>Verrucariales</taxon>
        <taxon>Verrucariaceae</taxon>
        <taxon>Endocarpon</taxon>
    </lineage>
</organism>
<dbReference type="GO" id="GO:0004674">
    <property type="term" value="F:protein serine/threonine kinase activity"/>
    <property type="evidence" value="ECO:0007669"/>
    <property type="project" value="TreeGrafter"/>
</dbReference>
<comment type="caution">
    <text evidence="2">The sequence shown here is derived from an EMBL/GenBank/DDBJ whole genome shotgun (WGS) entry which is preliminary data.</text>
</comment>
<dbReference type="SUPFAM" id="SSF56112">
    <property type="entry name" value="Protein kinase-like (PK-like)"/>
    <property type="match status" value="1"/>
</dbReference>
<feature type="domain" description="Protein kinase" evidence="1">
    <location>
        <begin position="12"/>
        <end position="333"/>
    </location>
</feature>
<accession>A0A8H7E7E8</accession>
<proteinExistence type="predicted"/>